<sequence>MVIGAPIGASDFVTPSGWCDWFVKNVQIMHSNSKQNPSLLIIMDNFVAYISLGATDYTIFHLPSSKIWQRGSFEVGDSRIHFECLEKVPINATEKKTSMASNSPTQNQILETQRCSETWREFCDCHGHPKQGRNLKSPRRTGENEHDKERSNSKGRKGNQDDINLVMETLDENANSSDPITGQSQQRIYNQKEKRRKARIKFNKFCNSCLKMEEFQKWITKSKNTKKGHELAFCQLCHCDITAHKTDLVRHSKSEKHILNERQVASNEKVKNITFFSEDDSVKRAEIKLAAFLASNNLPFIMMDTLSPLCSNLFPDSKIASKLAIRRTKSTMVVRHCLGEVFQKNLIDILRVPGTFFSIIMDETTDTSTKKQCAFTIIYFCKKNQKVVTSFFDMKEITGSTANDLYGCLKNVVMEIKIPFDNLVGYSSDTTNVMFGDNHSVYTLLKQDLPYIVCIKCSCHLIHLAASKACLSLPRSVEDTLRNIGAHFSRSPARQEKLKEIQTFFKCDIHKILLPAATRWLSICQCVDRVLEQLECLIAYFQLSTEIKNRFVFTDPIFEIIDILDPLMAQCFKIKSLSSVTSKFPFLKQYIDCQKLDNEWRQHGLMDHKLYNLDPLKSAAEYWNDVMNLKNAAGIKLFSNLEVVIQFLLVLPFSNAPCERIFSDLNNIKTDKRNNMVSSTITALLHTKQGIKESDGVIKFEPSPEMLRINVSRKTKHQET</sequence>
<protein>
    <submittedName>
        <fullName evidence="1">Hat family dimerization domaincontaining protein-related</fullName>
    </submittedName>
</protein>
<organism evidence="1 2">
    <name type="scientific">Holotrichia oblita</name>
    <name type="common">Chafer beetle</name>
    <dbReference type="NCBI Taxonomy" id="644536"/>
    <lineage>
        <taxon>Eukaryota</taxon>
        <taxon>Metazoa</taxon>
        <taxon>Ecdysozoa</taxon>
        <taxon>Arthropoda</taxon>
        <taxon>Hexapoda</taxon>
        <taxon>Insecta</taxon>
        <taxon>Pterygota</taxon>
        <taxon>Neoptera</taxon>
        <taxon>Endopterygota</taxon>
        <taxon>Coleoptera</taxon>
        <taxon>Polyphaga</taxon>
        <taxon>Scarabaeiformia</taxon>
        <taxon>Scarabaeidae</taxon>
        <taxon>Melolonthinae</taxon>
        <taxon>Holotrichia</taxon>
    </lineage>
</organism>
<comment type="caution">
    <text evidence="1">The sequence shown here is derived from an EMBL/GenBank/DDBJ whole genome shotgun (WGS) entry which is preliminary data.</text>
</comment>
<dbReference type="EMBL" id="CM043023">
    <property type="protein sequence ID" value="KAI4455341.1"/>
    <property type="molecule type" value="Genomic_DNA"/>
</dbReference>
<keyword evidence="2" id="KW-1185">Reference proteome</keyword>
<name>A0ACB9SPK9_HOLOL</name>
<evidence type="ECO:0000313" key="2">
    <source>
        <dbReference type="Proteomes" id="UP001056778"/>
    </source>
</evidence>
<proteinExistence type="predicted"/>
<dbReference type="Proteomes" id="UP001056778">
    <property type="component" value="Chromosome 9"/>
</dbReference>
<gene>
    <name evidence="1" type="ORF">MML48_9g00013436</name>
</gene>
<evidence type="ECO:0000313" key="1">
    <source>
        <dbReference type="EMBL" id="KAI4455341.1"/>
    </source>
</evidence>
<reference evidence="1" key="1">
    <citation type="submission" date="2022-04" db="EMBL/GenBank/DDBJ databases">
        <title>Chromosome-scale genome assembly of Holotrichia oblita Faldermann.</title>
        <authorList>
            <person name="Rongchong L."/>
        </authorList>
    </citation>
    <scope>NUCLEOTIDE SEQUENCE</scope>
    <source>
        <strain evidence="1">81SQS9</strain>
    </source>
</reference>
<accession>A0ACB9SPK9</accession>